<dbReference type="EMBL" id="AZFS01000003">
    <property type="protein sequence ID" value="KRL98545.1"/>
    <property type="molecule type" value="Genomic_DNA"/>
</dbReference>
<accession>A0A0R1UZ03</accession>
<dbReference type="RefSeq" id="WP_057731266.1">
    <property type="nucleotide sequence ID" value="NZ_AZFS01000003.1"/>
</dbReference>
<dbReference type="InterPro" id="IPR052057">
    <property type="entry name" value="IS150/IS1296_orfA-like"/>
</dbReference>
<comment type="caution">
    <text evidence="2">The sequence shown here is derived from an EMBL/GenBank/DDBJ whole genome shotgun (WGS) entry which is preliminary data.</text>
</comment>
<dbReference type="SUPFAM" id="SSF46689">
    <property type="entry name" value="Homeodomain-like"/>
    <property type="match status" value="1"/>
</dbReference>
<dbReference type="AlphaFoldDB" id="A0A0R1UZ03"/>
<dbReference type="STRING" id="1423753.FD28_GL001909"/>
<reference evidence="2 3" key="1">
    <citation type="journal article" date="2015" name="Genome Announc.">
        <title>Expanding the biotechnology potential of lactobacilli through comparative genomics of 213 strains and associated genera.</title>
        <authorList>
            <person name="Sun Z."/>
            <person name="Harris H.M."/>
            <person name="McCann A."/>
            <person name="Guo C."/>
            <person name="Argimon S."/>
            <person name="Zhang W."/>
            <person name="Yang X."/>
            <person name="Jeffery I.B."/>
            <person name="Cooney J.C."/>
            <person name="Kagawa T.F."/>
            <person name="Liu W."/>
            <person name="Song Y."/>
            <person name="Salvetti E."/>
            <person name="Wrobel A."/>
            <person name="Rasinkangas P."/>
            <person name="Parkhill J."/>
            <person name="Rea M.C."/>
            <person name="O'Sullivan O."/>
            <person name="Ritari J."/>
            <person name="Douillard F.P."/>
            <person name="Paul Ross R."/>
            <person name="Yang R."/>
            <person name="Briner A.E."/>
            <person name="Felis G.E."/>
            <person name="de Vos W.M."/>
            <person name="Barrangou R."/>
            <person name="Klaenhammer T.R."/>
            <person name="Caufield P.W."/>
            <person name="Cui Y."/>
            <person name="Zhang H."/>
            <person name="O'Toole P.W."/>
        </authorList>
    </citation>
    <scope>NUCLEOTIDE SEQUENCE [LARGE SCALE GENOMIC DNA]</scope>
    <source>
        <strain evidence="2 3">DSM 16381</strain>
    </source>
</reference>
<feature type="region of interest" description="Disordered" evidence="1">
    <location>
        <begin position="106"/>
        <end position="125"/>
    </location>
</feature>
<dbReference type="PANTHER" id="PTHR33795">
    <property type="entry name" value="INSERTION ELEMENT IS150 PROTEIN INSJ"/>
    <property type="match status" value="1"/>
</dbReference>
<dbReference type="PANTHER" id="PTHR33795:SF1">
    <property type="entry name" value="INSERTION ELEMENT IS150 PROTEIN INSJ"/>
    <property type="match status" value="1"/>
</dbReference>
<dbReference type="OrthoDB" id="2303387at2"/>
<evidence type="ECO:0000313" key="3">
    <source>
        <dbReference type="Proteomes" id="UP000051580"/>
    </source>
</evidence>
<dbReference type="PATRIC" id="fig|1423753.3.peg.2004"/>
<dbReference type="InterPro" id="IPR009057">
    <property type="entry name" value="Homeodomain-like_sf"/>
</dbReference>
<proteinExistence type="predicted"/>
<organism evidence="2 3">
    <name type="scientific">Levilactobacillus hammesii DSM 16381</name>
    <dbReference type="NCBI Taxonomy" id="1423753"/>
    <lineage>
        <taxon>Bacteria</taxon>
        <taxon>Bacillati</taxon>
        <taxon>Bacillota</taxon>
        <taxon>Bacilli</taxon>
        <taxon>Lactobacillales</taxon>
        <taxon>Lactobacillaceae</taxon>
        <taxon>Levilactobacillus</taxon>
    </lineage>
</organism>
<sequence length="160" mass="18732">MFPVEIKREVLSKFLQGTSISKLMKDYHIKGSATIYQWYEHFKMFGVAGLSNASKKTYYDYSFKIKVIKWRQFHQASYPVTARHFKLKNPVMIWDWERKLIAGRLNPKGSGSSKMTDKTPKNKTIKQLQTENELLRVRVAYLEKLKALAQKKSPTKKKPS</sequence>
<dbReference type="Proteomes" id="UP000051580">
    <property type="component" value="Unassembled WGS sequence"/>
</dbReference>
<protein>
    <submittedName>
        <fullName evidence="2">IS transposase</fullName>
    </submittedName>
</protein>
<evidence type="ECO:0000313" key="2">
    <source>
        <dbReference type="EMBL" id="KRL98545.1"/>
    </source>
</evidence>
<gene>
    <name evidence="2" type="ORF">FD28_GL001909</name>
</gene>
<evidence type="ECO:0000256" key="1">
    <source>
        <dbReference type="SAM" id="MobiDB-lite"/>
    </source>
</evidence>
<name>A0A0R1UZ03_9LACO</name>
<keyword evidence="3" id="KW-1185">Reference proteome</keyword>